<dbReference type="FunFam" id="3.40.50.300:FF:000032">
    <property type="entry name" value="Export ABC transporter ATP-binding protein"/>
    <property type="match status" value="1"/>
</dbReference>
<name>A0A0E3SK86_METBA</name>
<dbReference type="CDD" id="cd03255">
    <property type="entry name" value="ABC_MJ0796_LolCDE_FtsE"/>
    <property type="match status" value="1"/>
</dbReference>
<dbReference type="InterPro" id="IPR015854">
    <property type="entry name" value="ABC_transpr_LolD-like"/>
</dbReference>
<protein>
    <submittedName>
        <fullName evidence="6">Cell division transporter, ATP-binding protein FtsE</fullName>
    </submittedName>
</protein>
<evidence type="ECO:0000256" key="1">
    <source>
        <dbReference type="ARBA" id="ARBA00022448"/>
    </source>
</evidence>
<gene>
    <name evidence="6" type="ORF">MSBR3_0709</name>
</gene>
<keyword evidence="6" id="KW-0131">Cell cycle</keyword>
<evidence type="ECO:0000256" key="2">
    <source>
        <dbReference type="ARBA" id="ARBA00022741"/>
    </source>
</evidence>
<reference evidence="6" key="1">
    <citation type="submission" date="2014-07" db="EMBL/GenBank/DDBJ databases">
        <title>Methanogenic archaea and the global carbon cycle.</title>
        <authorList>
            <person name="Henriksen J.R."/>
            <person name="Luke J."/>
            <person name="Reinhart S."/>
            <person name="Benedict M.N."/>
            <person name="Youngblut N.D."/>
            <person name="Metcalf M.E."/>
            <person name="Whitaker R.J."/>
            <person name="Metcalf W.W."/>
        </authorList>
    </citation>
    <scope>NUCLEOTIDE SEQUENCE [LARGE SCALE GENOMIC DNA]</scope>
    <source>
        <strain evidence="6">3</strain>
    </source>
</reference>
<keyword evidence="2" id="KW-0547">Nucleotide-binding</keyword>
<accession>A0A0E3SK86</accession>
<dbReference type="Pfam" id="PF00005">
    <property type="entry name" value="ABC_tran"/>
    <property type="match status" value="1"/>
</dbReference>
<dbReference type="PATRIC" id="fig|1434107.4.peg.946"/>
<evidence type="ECO:0000256" key="3">
    <source>
        <dbReference type="ARBA" id="ARBA00022840"/>
    </source>
</evidence>
<dbReference type="InterPro" id="IPR017911">
    <property type="entry name" value="MacB-like_ATP-bd"/>
</dbReference>
<feature type="compositionally biased region" description="Polar residues" evidence="4">
    <location>
        <begin position="337"/>
        <end position="360"/>
    </location>
</feature>
<dbReference type="GO" id="GO:0098796">
    <property type="term" value="C:membrane protein complex"/>
    <property type="evidence" value="ECO:0007669"/>
    <property type="project" value="UniProtKB-ARBA"/>
</dbReference>
<dbReference type="InterPro" id="IPR027417">
    <property type="entry name" value="P-loop_NTPase"/>
</dbReference>
<feature type="region of interest" description="Disordered" evidence="4">
    <location>
        <begin position="292"/>
        <end position="384"/>
    </location>
</feature>
<dbReference type="GO" id="GO:0005524">
    <property type="term" value="F:ATP binding"/>
    <property type="evidence" value="ECO:0007669"/>
    <property type="project" value="UniProtKB-KW"/>
</dbReference>
<keyword evidence="7" id="KW-1185">Reference proteome</keyword>
<dbReference type="InterPro" id="IPR003593">
    <property type="entry name" value="AAA+_ATPase"/>
</dbReference>
<dbReference type="GO" id="GO:0022857">
    <property type="term" value="F:transmembrane transporter activity"/>
    <property type="evidence" value="ECO:0007669"/>
    <property type="project" value="UniProtKB-ARBA"/>
</dbReference>
<dbReference type="AlphaFoldDB" id="A0A0E3SK86"/>
<dbReference type="PROSITE" id="PS00211">
    <property type="entry name" value="ABC_TRANSPORTER_1"/>
    <property type="match status" value="1"/>
</dbReference>
<evidence type="ECO:0000313" key="7">
    <source>
        <dbReference type="Proteomes" id="UP000033066"/>
    </source>
</evidence>
<feature type="compositionally biased region" description="Low complexity" evidence="4">
    <location>
        <begin position="304"/>
        <end position="315"/>
    </location>
</feature>
<dbReference type="SUPFAM" id="SSF52540">
    <property type="entry name" value="P-loop containing nucleoside triphosphate hydrolases"/>
    <property type="match status" value="1"/>
</dbReference>
<dbReference type="PANTHER" id="PTHR24220">
    <property type="entry name" value="IMPORT ATP-BINDING PROTEIN"/>
    <property type="match status" value="1"/>
</dbReference>
<dbReference type="InterPro" id="IPR003439">
    <property type="entry name" value="ABC_transporter-like_ATP-bd"/>
</dbReference>
<dbReference type="PROSITE" id="PS50893">
    <property type="entry name" value="ABC_TRANSPORTER_2"/>
    <property type="match status" value="1"/>
</dbReference>
<dbReference type="Proteomes" id="UP000033066">
    <property type="component" value="Chromosome"/>
</dbReference>
<dbReference type="HOGENOM" id="CLU_000604_1_22_2"/>
<organism evidence="6 7">
    <name type="scientific">Methanosarcina barkeri 3</name>
    <dbReference type="NCBI Taxonomy" id="1434107"/>
    <lineage>
        <taxon>Archaea</taxon>
        <taxon>Methanobacteriati</taxon>
        <taxon>Methanobacteriota</taxon>
        <taxon>Stenosarchaea group</taxon>
        <taxon>Methanomicrobia</taxon>
        <taxon>Methanosarcinales</taxon>
        <taxon>Methanosarcinaceae</taxon>
        <taxon>Methanosarcina</taxon>
    </lineage>
</organism>
<proteinExistence type="predicted"/>
<dbReference type="SMART" id="SM00382">
    <property type="entry name" value="AAA"/>
    <property type="match status" value="1"/>
</dbReference>
<keyword evidence="3 6" id="KW-0067">ATP-binding</keyword>
<dbReference type="PANTHER" id="PTHR24220:SF86">
    <property type="entry name" value="ABC TRANSPORTER ABCH.1"/>
    <property type="match status" value="1"/>
</dbReference>
<dbReference type="STRING" id="1434107.MSBR3_0709"/>
<keyword evidence="6" id="KW-0132">Cell division</keyword>
<feature type="domain" description="ABC transporter" evidence="5">
    <location>
        <begin position="71"/>
        <end position="310"/>
    </location>
</feature>
<dbReference type="GO" id="GO:0005886">
    <property type="term" value="C:plasma membrane"/>
    <property type="evidence" value="ECO:0007669"/>
    <property type="project" value="TreeGrafter"/>
</dbReference>
<dbReference type="GO" id="GO:0051301">
    <property type="term" value="P:cell division"/>
    <property type="evidence" value="ECO:0007669"/>
    <property type="project" value="UniProtKB-KW"/>
</dbReference>
<dbReference type="EMBL" id="CP009517">
    <property type="protein sequence ID" value="AKB81287.1"/>
    <property type="molecule type" value="Genomic_DNA"/>
</dbReference>
<evidence type="ECO:0000256" key="4">
    <source>
        <dbReference type="SAM" id="MobiDB-lite"/>
    </source>
</evidence>
<dbReference type="Gene3D" id="3.40.50.300">
    <property type="entry name" value="P-loop containing nucleotide triphosphate hydrolases"/>
    <property type="match status" value="1"/>
</dbReference>
<keyword evidence="1" id="KW-0813">Transport</keyword>
<evidence type="ECO:0000313" key="6">
    <source>
        <dbReference type="EMBL" id="AKB81287.1"/>
    </source>
</evidence>
<dbReference type="GO" id="GO:0016887">
    <property type="term" value="F:ATP hydrolysis activity"/>
    <property type="evidence" value="ECO:0007669"/>
    <property type="project" value="InterPro"/>
</dbReference>
<dbReference type="InterPro" id="IPR017871">
    <property type="entry name" value="ABC_transporter-like_CS"/>
</dbReference>
<sequence>MALTGIIDSLKTALNSSKMMNFLEGAASFSDPSEEDSEGNLKINPYLNSGNGVADSSNAVMISQNKDEPLIKLTDVWKIYQMGEVEFAALKGINLEIYEGEFLIILGPSGSGKSTMMNLLGCLDIPSKGTVSLNSKDISELDESELAIIRGKMIGFIFQSFNLLPTLSTEENVLLPMEFQEENRQIARQKASYLLDIVGLSNKKGNLPSQLSGGQRQRVAIARSLAVNPPIILADEPTGNLDTKTGDYILEFLDGLQKSEGKTIIIVTHDIELVRYATRVVYIRDGEIEKIEKRQKNSQGSKSEANTENELNTENEPNKEDKTSAENQFNAEKEPNTENTLSSENQSNAENKPNTDNELNIENEPNVENKISAEDEPIIKTNQL</sequence>
<evidence type="ECO:0000259" key="5">
    <source>
        <dbReference type="PROSITE" id="PS50893"/>
    </source>
</evidence>
<dbReference type="KEGG" id="mbak:MSBR3_0709"/>